<sequence length="65" mass="7109">MIATRTNHRTAIQFLFTPDGFTPDLSKLSTKGGLQEARNLMIGSGGESWITELGNDELMSLLRLG</sequence>
<evidence type="ECO:0000313" key="1">
    <source>
        <dbReference type="EMBL" id="MXP74986.1"/>
    </source>
</evidence>
<keyword evidence="2" id="KW-1185">Reference proteome</keyword>
<reference evidence="1 2" key="1">
    <citation type="submission" date="2019-12" db="EMBL/GenBank/DDBJ databases">
        <title>Sporaefaciens musculi gen. nov., sp. nov., a novel bacterium isolated from the caecum of an obese mouse.</title>
        <authorList>
            <person name="Rasmussen T.S."/>
            <person name="Streidl T."/>
            <person name="Hitch T.C.A."/>
            <person name="Wortmann E."/>
            <person name="Deptula P."/>
            <person name="Hansen M."/>
            <person name="Nielsen D.S."/>
            <person name="Clavel T."/>
            <person name="Vogensen F.K."/>
        </authorList>
    </citation>
    <scope>NUCLEOTIDE SEQUENCE [LARGE SCALE GENOMIC DNA]</scope>
    <source>
        <strain evidence="1 2">WCA-9-b2</strain>
    </source>
</reference>
<dbReference type="Proteomes" id="UP000460412">
    <property type="component" value="Unassembled WGS sequence"/>
</dbReference>
<proteinExistence type="predicted"/>
<gene>
    <name evidence="1" type="ORF">GN277_06200</name>
</gene>
<dbReference type="EMBL" id="WUQX01000001">
    <property type="protein sequence ID" value="MXP74986.1"/>
    <property type="molecule type" value="Genomic_DNA"/>
</dbReference>
<comment type="caution">
    <text evidence="1">The sequence shown here is derived from an EMBL/GenBank/DDBJ whole genome shotgun (WGS) entry which is preliminary data.</text>
</comment>
<accession>A0A7X3MEK2</accession>
<name>A0A7X3MEK2_9FIRM</name>
<organism evidence="1 2">
    <name type="scientific">Sporofaciens musculi</name>
    <dbReference type="NCBI Taxonomy" id="2681861"/>
    <lineage>
        <taxon>Bacteria</taxon>
        <taxon>Bacillati</taxon>
        <taxon>Bacillota</taxon>
        <taxon>Clostridia</taxon>
        <taxon>Lachnospirales</taxon>
        <taxon>Lachnospiraceae</taxon>
        <taxon>Sporofaciens</taxon>
    </lineage>
</organism>
<dbReference type="AlphaFoldDB" id="A0A7X3MEK2"/>
<protein>
    <submittedName>
        <fullName evidence="1">Uncharacterized protein</fullName>
    </submittedName>
</protein>
<evidence type="ECO:0000313" key="2">
    <source>
        <dbReference type="Proteomes" id="UP000460412"/>
    </source>
</evidence>
<dbReference type="RefSeq" id="WP_159750303.1">
    <property type="nucleotide sequence ID" value="NZ_CASSPE010000255.1"/>
</dbReference>